<dbReference type="SUPFAM" id="SSF53850">
    <property type="entry name" value="Periplasmic binding protein-like II"/>
    <property type="match status" value="1"/>
</dbReference>
<comment type="caution">
    <text evidence="3">The sequence shown here is derived from an EMBL/GenBank/DDBJ whole genome shotgun (WGS) entry which is preliminary data.</text>
</comment>
<evidence type="ECO:0000313" key="4">
    <source>
        <dbReference type="Proteomes" id="UP001526166"/>
    </source>
</evidence>
<feature type="signal peptide" evidence="1">
    <location>
        <begin position="1"/>
        <end position="27"/>
    </location>
</feature>
<evidence type="ECO:0000313" key="3">
    <source>
        <dbReference type="EMBL" id="MCV2877689.1"/>
    </source>
</evidence>
<reference evidence="3 4" key="1">
    <citation type="submission" date="2022-10" db="EMBL/GenBank/DDBJ databases">
        <title>Sinirhodobacter sp. nov., isolated from ocean surface sediments.</title>
        <authorList>
            <person name="He W."/>
            <person name="Wang L."/>
            <person name="Zhang D.-F."/>
        </authorList>
    </citation>
    <scope>NUCLEOTIDE SEQUENCE [LARGE SCALE GENOMIC DNA]</scope>
    <source>
        <strain evidence="3 4">WL0115</strain>
    </source>
</reference>
<evidence type="ECO:0000259" key="2">
    <source>
        <dbReference type="Pfam" id="PF04069"/>
    </source>
</evidence>
<organism evidence="3 4">
    <name type="scientific">Sedimentimonas flavescens</name>
    <dbReference type="NCBI Taxonomy" id="2851012"/>
    <lineage>
        <taxon>Bacteria</taxon>
        <taxon>Pseudomonadati</taxon>
        <taxon>Pseudomonadota</taxon>
        <taxon>Alphaproteobacteria</taxon>
        <taxon>Rhodobacterales</taxon>
        <taxon>Rhodobacter group</taxon>
        <taxon>Sedimentimonas</taxon>
    </lineage>
</organism>
<feature type="domain" description="ABC-type glycine betaine transport system substrate-binding" evidence="2">
    <location>
        <begin position="33"/>
        <end position="316"/>
    </location>
</feature>
<dbReference type="Gene3D" id="3.40.190.100">
    <property type="entry name" value="Glycine betaine-binding periplasmic protein, domain 2"/>
    <property type="match status" value="1"/>
</dbReference>
<dbReference type="Gene3D" id="3.10.105.10">
    <property type="entry name" value="Dipeptide-binding Protein, Domain 3"/>
    <property type="match status" value="1"/>
</dbReference>
<evidence type="ECO:0000256" key="1">
    <source>
        <dbReference type="SAM" id="SignalP"/>
    </source>
</evidence>
<gene>
    <name evidence="3" type="ORF">OE699_02390</name>
</gene>
<dbReference type="RefSeq" id="WP_263846970.1">
    <property type="nucleotide sequence ID" value="NZ_JAOWKW010000001.1"/>
</dbReference>
<keyword evidence="4" id="KW-1185">Reference proteome</keyword>
<feature type="chain" id="PRO_5047018923" evidence="1">
    <location>
        <begin position="28"/>
        <end position="337"/>
    </location>
</feature>
<sequence>MTANLAKTMICTTAAAALMSLATPALAADTCGDISIAEMNWASAGVAAWVDKIILEDGYGCNVTLVTGDTMPSFTSMNEKGEPDMAPELWVNAVKNALDKAVEEERLVVAAKVLSDGGVEGWWIPKYIAEEYPEIKTVEDALKHPDLFPAPEDPSTGALYNCPAGWNCQISTENLYRAYDAEAKGFDLIDTGSAAGLDGSIANAYAAKKGWFGYYWAPTAILGKYEMIKLDAGVPNDKADWDACTSQAECLDPKPNAYPVSDVYTVVTKAFAEKAGVAMDYVKARSWDNQTVGKVLAWMDENQGTNEDAARYFLENHKDMWHGWVEPETAAKIDAAL</sequence>
<name>A0ABT2ZW01_9RHOB</name>
<dbReference type="EMBL" id="JAOWKW010000001">
    <property type="protein sequence ID" value="MCV2877689.1"/>
    <property type="molecule type" value="Genomic_DNA"/>
</dbReference>
<dbReference type="CDD" id="cd13641">
    <property type="entry name" value="PBP2_HisX_like"/>
    <property type="match status" value="1"/>
</dbReference>
<dbReference type="Pfam" id="PF04069">
    <property type="entry name" value="OpuAC"/>
    <property type="match status" value="1"/>
</dbReference>
<dbReference type="Proteomes" id="UP001526166">
    <property type="component" value="Unassembled WGS sequence"/>
</dbReference>
<proteinExistence type="predicted"/>
<protein>
    <submittedName>
        <fullName evidence="3">ABC transporter substrate-binding protein</fullName>
    </submittedName>
</protein>
<keyword evidence="1" id="KW-0732">Signal</keyword>
<dbReference type="InterPro" id="IPR007210">
    <property type="entry name" value="ABC_Gly_betaine_transp_sub-bd"/>
</dbReference>
<accession>A0ABT2ZW01</accession>